<keyword evidence="1" id="KW-0472">Membrane</keyword>
<keyword evidence="3" id="KW-1185">Reference proteome</keyword>
<dbReference type="PANTHER" id="PTHR33979">
    <property type="entry name" value="OS02G0221600 PROTEIN"/>
    <property type="match status" value="1"/>
</dbReference>
<dbReference type="Proteomes" id="UP001445335">
    <property type="component" value="Unassembled WGS sequence"/>
</dbReference>
<dbReference type="InterPro" id="IPR037219">
    <property type="entry name" value="Peptidase_M41-like"/>
</dbReference>
<protein>
    <recommendedName>
        <fullName evidence="4">Peptidase M50B-like protein</fullName>
    </recommendedName>
</protein>
<evidence type="ECO:0000313" key="3">
    <source>
        <dbReference type="Proteomes" id="UP001445335"/>
    </source>
</evidence>
<sequence>MLDPASDLRPDHWQTVTLIVIGVFLLVIMFLWNLPGLRAVLYPFKVLTVAFHEAGHALACVLTGGRVESITLDPDLGGLTMMRGGIQSCTLPAGYLGSALIGALLLFLGFSTLASKIAAGCVAGLLVLVLIWAKTWFTRGMSLLFIALIIAAYFIPDPAGAWVMRLFILFLGVMCGLYAVFDIFEDLVMRKVNESDASKFAELWGCCPAQGWGLVWALISLIFMAGGVLAGLAFFK</sequence>
<dbReference type="GO" id="GO:0006508">
    <property type="term" value="P:proteolysis"/>
    <property type="evidence" value="ECO:0007669"/>
    <property type="project" value="InterPro"/>
</dbReference>
<feature type="transmembrane region" description="Helical" evidence="1">
    <location>
        <begin position="214"/>
        <end position="235"/>
    </location>
</feature>
<keyword evidence="1" id="KW-0812">Transmembrane</keyword>
<proteinExistence type="predicted"/>
<dbReference type="InterPro" id="IPR049500">
    <property type="entry name" value="Peptidase_M50B-like"/>
</dbReference>
<name>A0AAW1S5N1_9CHLO</name>
<feature type="transmembrane region" description="Helical" evidence="1">
    <location>
        <begin position="162"/>
        <end position="181"/>
    </location>
</feature>
<feature type="transmembrane region" description="Helical" evidence="1">
    <location>
        <begin position="140"/>
        <end position="156"/>
    </location>
</feature>
<dbReference type="PANTHER" id="PTHR33979:SF2">
    <property type="entry name" value="PEPTIDASE M50B-LIKE-DOMAIN-CONTAINING PROTEIN"/>
    <property type="match status" value="1"/>
</dbReference>
<evidence type="ECO:0000256" key="1">
    <source>
        <dbReference type="SAM" id="Phobius"/>
    </source>
</evidence>
<dbReference type="EMBL" id="JALJOU010000011">
    <property type="protein sequence ID" value="KAK9840917.1"/>
    <property type="molecule type" value="Genomic_DNA"/>
</dbReference>
<keyword evidence="1" id="KW-1133">Transmembrane helix</keyword>
<dbReference type="SUPFAM" id="SSF140990">
    <property type="entry name" value="FtsH protease domain-like"/>
    <property type="match status" value="1"/>
</dbReference>
<dbReference type="AlphaFoldDB" id="A0AAW1S5N1"/>
<evidence type="ECO:0008006" key="4">
    <source>
        <dbReference type="Google" id="ProtNLM"/>
    </source>
</evidence>
<dbReference type="GO" id="GO:0004176">
    <property type="term" value="F:ATP-dependent peptidase activity"/>
    <property type="evidence" value="ECO:0007669"/>
    <property type="project" value="InterPro"/>
</dbReference>
<feature type="transmembrane region" description="Helical" evidence="1">
    <location>
        <begin position="12"/>
        <end position="32"/>
    </location>
</feature>
<evidence type="ECO:0000313" key="2">
    <source>
        <dbReference type="EMBL" id="KAK9840917.1"/>
    </source>
</evidence>
<dbReference type="GO" id="GO:0005524">
    <property type="term" value="F:ATP binding"/>
    <property type="evidence" value="ECO:0007669"/>
    <property type="project" value="InterPro"/>
</dbReference>
<dbReference type="Pfam" id="PF13398">
    <property type="entry name" value="Peptidase_M50B"/>
    <property type="match status" value="1"/>
</dbReference>
<organism evidence="2 3">
    <name type="scientific">Elliptochloris bilobata</name>
    <dbReference type="NCBI Taxonomy" id="381761"/>
    <lineage>
        <taxon>Eukaryota</taxon>
        <taxon>Viridiplantae</taxon>
        <taxon>Chlorophyta</taxon>
        <taxon>core chlorophytes</taxon>
        <taxon>Trebouxiophyceae</taxon>
        <taxon>Trebouxiophyceae incertae sedis</taxon>
        <taxon>Elliptochloris clade</taxon>
        <taxon>Elliptochloris</taxon>
    </lineage>
</organism>
<reference evidence="2 3" key="1">
    <citation type="journal article" date="2024" name="Nat. Commun.">
        <title>Phylogenomics reveals the evolutionary origins of lichenization in chlorophyte algae.</title>
        <authorList>
            <person name="Puginier C."/>
            <person name="Libourel C."/>
            <person name="Otte J."/>
            <person name="Skaloud P."/>
            <person name="Haon M."/>
            <person name="Grisel S."/>
            <person name="Petersen M."/>
            <person name="Berrin J.G."/>
            <person name="Delaux P.M."/>
            <person name="Dal Grande F."/>
            <person name="Keller J."/>
        </authorList>
    </citation>
    <scope>NUCLEOTIDE SEQUENCE [LARGE SCALE GENOMIC DNA]</scope>
    <source>
        <strain evidence="2 3">SAG 245.80</strain>
    </source>
</reference>
<dbReference type="GO" id="GO:0004222">
    <property type="term" value="F:metalloendopeptidase activity"/>
    <property type="evidence" value="ECO:0007669"/>
    <property type="project" value="InterPro"/>
</dbReference>
<feature type="transmembrane region" description="Helical" evidence="1">
    <location>
        <begin position="91"/>
        <end position="111"/>
    </location>
</feature>
<gene>
    <name evidence="2" type="ORF">WJX81_000177</name>
</gene>
<accession>A0AAW1S5N1</accession>
<comment type="caution">
    <text evidence="2">The sequence shown here is derived from an EMBL/GenBank/DDBJ whole genome shotgun (WGS) entry which is preliminary data.</text>
</comment>